<evidence type="ECO:0000313" key="2">
    <source>
        <dbReference type="Proteomes" id="UP001151760"/>
    </source>
</evidence>
<accession>A0ABQ4XPV8</accession>
<organism evidence="1 2">
    <name type="scientific">Tanacetum coccineum</name>
    <dbReference type="NCBI Taxonomy" id="301880"/>
    <lineage>
        <taxon>Eukaryota</taxon>
        <taxon>Viridiplantae</taxon>
        <taxon>Streptophyta</taxon>
        <taxon>Embryophyta</taxon>
        <taxon>Tracheophyta</taxon>
        <taxon>Spermatophyta</taxon>
        <taxon>Magnoliopsida</taxon>
        <taxon>eudicotyledons</taxon>
        <taxon>Gunneridae</taxon>
        <taxon>Pentapetalae</taxon>
        <taxon>asterids</taxon>
        <taxon>campanulids</taxon>
        <taxon>Asterales</taxon>
        <taxon>Asteraceae</taxon>
        <taxon>Asteroideae</taxon>
        <taxon>Anthemideae</taxon>
        <taxon>Anthemidinae</taxon>
        <taxon>Tanacetum</taxon>
    </lineage>
</organism>
<feature type="non-terminal residue" evidence="1">
    <location>
        <position position="35"/>
    </location>
</feature>
<evidence type="ECO:0000313" key="1">
    <source>
        <dbReference type="EMBL" id="GJS66856.1"/>
    </source>
</evidence>
<reference evidence="1" key="2">
    <citation type="submission" date="2022-01" db="EMBL/GenBank/DDBJ databases">
        <authorList>
            <person name="Yamashiro T."/>
            <person name="Shiraishi A."/>
            <person name="Satake H."/>
            <person name="Nakayama K."/>
        </authorList>
    </citation>
    <scope>NUCLEOTIDE SEQUENCE</scope>
</reference>
<sequence>MPTVSFTRPAVKPVNKIATAVIILATTGVKFPQLG</sequence>
<protein>
    <submittedName>
        <fullName evidence="1">Uncharacterized protein</fullName>
    </submittedName>
</protein>
<name>A0ABQ4XPV8_9ASTR</name>
<reference evidence="1" key="1">
    <citation type="journal article" date="2022" name="Int. J. Mol. Sci.">
        <title>Draft Genome of Tanacetum Coccineum: Genomic Comparison of Closely Related Tanacetum-Family Plants.</title>
        <authorList>
            <person name="Yamashiro T."/>
            <person name="Shiraishi A."/>
            <person name="Nakayama K."/>
            <person name="Satake H."/>
        </authorList>
    </citation>
    <scope>NUCLEOTIDE SEQUENCE</scope>
</reference>
<gene>
    <name evidence="1" type="ORF">Tco_0681420</name>
</gene>
<proteinExistence type="predicted"/>
<dbReference type="Proteomes" id="UP001151760">
    <property type="component" value="Unassembled WGS sequence"/>
</dbReference>
<comment type="caution">
    <text evidence="1">The sequence shown here is derived from an EMBL/GenBank/DDBJ whole genome shotgun (WGS) entry which is preliminary data.</text>
</comment>
<keyword evidence="2" id="KW-1185">Reference proteome</keyword>
<dbReference type="EMBL" id="BQNB010009678">
    <property type="protein sequence ID" value="GJS66856.1"/>
    <property type="molecule type" value="Genomic_DNA"/>
</dbReference>